<evidence type="ECO:0000313" key="5">
    <source>
        <dbReference type="EMBL" id="KAL3770770.1"/>
    </source>
</evidence>
<dbReference type="EMBL" id="JALLPJ020001301">
    <property type="protein sequence ID" value="KAL3770770.1"/>
    <property type="molecule type" value="Genomic_DNA"/>
</dbReference>
<dbReference type="SMART" id="SM00248">
    <property type="entry name" value="ANK"/>
    <property type="match status" value="2"/>
</dbReference>
<dbReference type="AlphaFoldDB" id="A0ABD3N3X3"/>
<dbReference type="InterPro" id="IPR002110">
    <property type="entry name" value="Ankyrin_rpt"/>
</dbReference>
<evidence type="ECO:0000256" key="4">
    <source>
        <dbReference type="SAM" id="SignalP"/>
    </source>
</evidence>
<protein>
    <submittedName>
        <fullName evidence="5">Uncharacterized protein</fullName>
    </submittedName>
</protein>
<reference evidence="5 6" key="1">
    <citation type="submission" date="2024-10" db="EMBL/GenBank/DDBJ databases">
        <title>Updated reference genomes for cyclostephanoid diatoms.</title>
        <authorList>
            <person name="Roberts W.R."/>
            <person name="Alverson A.J."/>
        </authorList>
    </citation>
    <scope>NUCLEOTIDE SEQUENCE [LARGE SCALE GENOMIC DNA]</scope>
    <source>
        <strain evidence="5 6">AJA010-31</strain>
    </source>
</reference>
<evidence type="ECO:0000256" key="2">
    <source>
        <dbReference type="ARBA" id="ARBA00023043"/>
    </source>
</evidence>
<dbReference type="InterPro" id="IPR036770">
    <property type="entry name" value="Ankyrin_rpt-contain_sf"/>
</dbReference>
<dbReference type="PROSITE" id="PS50297">
    <property type="entry name" value="ANK_REP_REGION"/>
    <property type="match status" value="1"/>
</dbReference>
<feature type="signal peptide" evidence="4">
    <location>
        <begin position="1"/>
        <end position="20"/>
    </location>
</feature>
<feature type="repeat" description="ANK" evidence="3">
    <location>
        <begin position="402"/>
        <end position="434"/>
    </location>
</feature>
<accession>A0ABD3N3X3</accession>
<sequence length="473" mass="52940">MSPLPTTPLLILLLSALTNGLKLTSLTNDHPHASIEPMAQPEHDGYGVDYSFPTHHGVLDDEERMEFYNSFITACRDEMGNLGYLCEASEMDRMEGNLFQPQRMKNYTELGFQKISTPLKLHESLVKYYRTADKVEDAWGRHNGLHASPNGNTLTYLNHWEASSQSINFDDEAGGKIRTLIWDEVQTILQQWSGVNLSPSSLYGKLYSNQSIIPPSVDSEPMIISALIRVSQDLVQPWITEVIAHDGKAYHISLEEGEMLLYEGASVIHGRPFHMNGVYASDVFVHFEPIGHYMNQPPLDEDAHLQDALENLYQQAISKAKHAQSSDDALKSEIIRSSMYPNYIDAGLHAMRWMQTHERTKLRFVLDASNLNAHTAAAAGDIEALVAIAEMDPSLIKKVDSNGWTPLHEAVRSEQIEVLKWLIAQGLDMNLRTHHGDGGSPLWWAKKYHGNDSKVVKYLESKGALEIGPDGGV</sequence>
<keyword evidence="1" id="KW-0677">Repeat</keyword>
<dbReference type="Proteomes" id="UP001530400">
    <property type="component" value="Unassembled WGS sequence"/>
</dbReference>
<name>A0ABD3N3X3_9STRA</name>
<comment type="caution">
    <text evidence="5">The sequence shown here is derived from an EMBL/GenBank/DDBJ whole genome shotgun (WGS) entry which is preliminary data.</text>
</comment>
<feature type="chain" id="PRO_5044868763" evidence="4">
    <location>
        <begin position="21"/>
        <end position="473"/>
    </location>
</feature>
<evidence type="ECO:0000256" key="3">
    <source>
        <dbReference type="PROSITE-ProRule" id="PRU00023"/>
    </source>
</evidence>
<dbReference type="Gene3D" id="1.25.40.20">
    <property type="entry name" value="Ankyrin repeat-containing domain"/>
    <property type="match status" value="1"/>
</dbReference>
<dbReference type="SUPFAM" id="SSF48403">
    <property type="entry name" value="Ankyrin repeat"/>
    <property type="match status" value="1"/>
</dbReference>
<keyword evidence="4" id="KW-0732">Signal</keyword>
<organism evidence="5 6">
    <name type="scientific">Cyclotella atomus</name>
    <dbReference type="NCBI Taxonomy" id="382360"/>
    <lineage>
        <taxon>Eukaryota</taxon>
        <taxon>Sar</taxon>
        <taxon>Stramenopiles</taxon>
        <taxon>Ochrophyta</taxon>
        <taxon>Bacillariophyta</taxon>
        <taxon>Coscinodiscophyceae</taxon>
        <taxon>Thalassiosirophycidae</taxon>
        <taxon>Stephanodiscales</taxon>
        <taxon>Stephanodiscaceae</taxon>
        <taxon>Cyclotella</taxon>
    </lineage>
</organism>
<dbReference type="Pfam" id="PF13637">
    <property type="entry name" value="Ank_4"/>
    <property type="match status" value="1"/>
</dbReference>
<keyword evidence="2 3" id="KW-0040">ANK repeat</keyword>
<keyword evidence="6" id="KW-1185">Reference proteome</keyword>
<dbReference type="PANTHER" id="PTHR24171">
    <property type="entry name" value="ANKYRIN REPEAT DOMAIN-CONTAINING PROTEIN 39-RELATED"/>
    <property type="match status" value="1"/>
</dbReference>
<gene>
    <name evidence="5" type="ORF">ACHAWO_007770</name>
</gene>
<evidence type="ECO:0000256" key="1">
    <source>
        <dbReference type="ARBA" id="ARBA00022737"/>
    </source>
</evidence>
<dbReference type="PROSITE" id="PS50088">
    <property type="entry name" value="ANK_REPEAT"/>
    <property type="match status" value="1"/>
</dbReference>
<evidence type="ECO:0000313" key="6">
    <source>
        <dbReference type="Proteomes" id="UP001530400"/>
    </source>
</evidence>
<proteinExistence type="predicted"/>